<evidence type="ECO:0000256" key="1">
    <source>
        <dbReference type="ARBA" id="ARBA00022729"/>
    </source>
</evidence>
<dbReference type="EMBL" id="CAFBMK010000014">
    <property type="protein sequence ID" value="CAB4898473.1"/>
    <property type="molecule type" value="Genomic_DNA"/>
</dbReference>
<feature type="domain" description="DUF5067" evidence="2">
    <location>
        <begin position="46"/>
        <end position="168"/>
    </location>
</feature>
<dbReference type="InterPro" id="IPR031989">
    <property type="entry name" value="DUF5067"/>
</dbReference>
<name>A0A6J7G395_9ZZZZ</name>
<dbReference type="Pfam" id="PF16729">
    <property type="entry name" value="DUF5067"/>
    <property type="match status" value="1"/>
</dbReference>
<reference evidence="3" key="1">
    <citation type="submission" date="2020-05" db="EMBL/GenBank/DDBJ databases">
        <authorList>
            <person name="Chiriac C."/>
            <person name="Salcher M."/>
            <person name="Ghai R."/>
            <person name="Kavagutti S V."/>
        </authorList>
    </citation>
    <scope>NUCLEOTIDE SEQUENCE</scope>
</reference>
<dbReference type="AlphaFoldDB" id="A0A6J7G395"/>
<sequence length="200" mass="21157">MHCINKVSLTSAIVGIAAIALVGCSEAGSTAEPAPGSTVAVDAPAEAPAEASFQNDVLTTEDVVIKINDVKTIQVGEEGNEYGEKPVIAFWYDTTNVSGEETDPLTAWIRLAEAYQDNDPDAENKLGVGSLPDAAFLDSQMNKLKEGGTVQNAIAYELSDTITPVKLVASTNLGQDEIGSMTFDHRRGQVAHVEAQRPPE</sequence>
<dbReference type="Gene3D" id="2.60.40.1240">
    <property type="match status" value="1"/>
</dbReference>
<keyword evidence="1" id="KW-0732">Signal</keyword>
<protein>
    <submittedName>
        <fullName evidence="3">Unannotated protein</fullName>
    </submittedName>
</protein>
<dbReference type="InterPro" id="IPR029050">
    <property type="entry name" value="Immunoprotect_excell_Ig-like"/>
</dbReference>
<organism evidence="3">
    <name type="scientific">freshwater metagenome</name>
    <dbReference type="NCBI Taxonomy" id="449393"/>
    <lineage>
        <taxon>unclassified sequences</taxon>
        <taxon>metagenomes</taxon>
        <taxon>ecological metagenomes</taxon>
    </lineage>
</organism>
<evidence type="ECO:0000313" key="3">
    <source>
        <dbReference type="EMBL" id="CAB4898473.1"/>
    </source>
</evidence>
<gene>
    <name evidence="3" type="ORF">UFOPK3564_00435</name>
</gene>
<evidence type="ECO:0000259" key="2">
    <source>
        <dbReference type="Pfam" id="PF16729"/>
    </source>
</evidence>
<proteinExistence type="predicted"/>
<dbReference type="PROSITE" id="PS51257">
    <property type="entry name" value="PROKAR_LIPOPROTEIN"/>
    <property type="match status" value="1"/>
</dbReference>
<accession>A0A6J7G395</accession>